<feature type="domain" description="UBA" evidence="7">
    <location>
        <begin position="1075"/>
        <end position="1116"/>
    </location>
</feature>
<dbReference type="Pfam" id="PF00240">
    <property type="entry name" value="ubiquitin"/>
    <property type="match status" value="1"/>
</dbReference>
<dbReference type="GO" id="GO:0005654">
    <property type="term" value="C:nucleoplasm"/>
    <property type="evidence" value="ECO:0007669"/>
    <property type="project" value="TreeGrafter"/>
</dbReference>
<dbReference type="Pfam" id="PF09280">
    <property type="entry name" value="XPC-binding"/>
    <property type="match status" value="1"/>
</dbReference>
<dbReference type="PROSITE" id="PS50053">
    <property type="entry name" value="UBIQUITIN_2"/>
    <property type="match status" value="1"/>
</dbReference>
<feature type="compositionally biased region" description="Low complexity" evidence="6">
    <location>
        <begin position="934"/>
        <end position="954"/>
    </location>
</feature>
<evidence type="ECO:0000256" key="4">
    <source>
        <dbReference type="ARBA" id="ARBA00023204"/>
    </source>
</evidence>
<evidence type="ECO:0000256" key="3">
    <source>
        <dbReference type="ARBA" id="ARBA00022763"/>
    </source>
</evidence>
<dbReference type="SUPFAM" id="SSF101238">
    <property type="entry name" value="XPC-binding domain"/>
    <property type="match status" value="1"/>
</dbReference>
<reference evidence="9 10" key="1">
    <citation type="journal article" date="2019" name="Sci. Rep.">
        <title>Comparative genomics of chytrid fungi reveal insights into the obligate biotrophic and pathogenic lifestyle of Synchytrium endobioticum.</title>
        <authorList>
            <person name="van de Vossenberg B.T.L.H."/>
            <person name="Warris S."/>
            <person name="Nguyen H.D.T."/>
            <person name="van Gent-Pelzer M.P.E."/>
            <person name="Joly D.L."/>
            <person name="van de Geest H.C."/>
            <person name="Bonants P.J.M."/>
            <person name="Smith D.S."/>
            <person name="Levesque C.A."/>
            <person name="van der Lee T.A.J."/>
        </authorList>
    </citation>
    <scope>NUCLEOTIDE SEQUENCE [LARGE SCALE GENOMIC DNA]</scope>
    <source>
        <strain evidence="9 10">CBS 675.73</strain>
    </source>
</reference>
<dbReference type="FunFam" id="1.10.8.10:FF:000003">
    <property type="entry name" value="UV excision repair protein RAD23 homolog"/>
    <property type="match status" value="1"/>
</dbReference>
<feature type="region of interest" description="Disordered" evidence="6">
    <location>
        <begin position="926"/>
        <end position="954"/>
    </location>
</feature>
<evidence type="ECO:0000256" key="1">
    <source>
        <dbReference type="ARBA" id="ARBA00004123"/>
    </source>
</evidence>
<dbReference type="GO" id="GO:0043161">
    <property type="term" value="P:proteasome-mediated ubiquitin-dependent protein catabolic process"/>
    <property type="evidence" value="ECO:0007669"/>
    <property type="project" value="InterPro"/>
</dbReference>
<dbReference type="Gene3D" id="1.10.10.540">
    <property type="entry name" value="XPC-binding domain"/>
    <property type="match status" value="1"/>
</dbReference>
<evidence type="ECO:0000313" key="9">
    <source>
        <dbReference type="EMBL" id="TPX67626.1"/>
    </source>
</evidence>
<keyword evidence="2" id="KW-0677">Repeat</keyword>
<dbReference type="GO" id="GO:0006289">
    <property type="term" value="P:nucleotide-excision repair"/>
    <property type="evidence" value="ECO:0007669"/>
    <property type="project" value="InterPro"/>
</dbReference>
<dbReference type="NCBIfam" id="TIGR00601">
    <property type="entry name" value="rad23"/>
    <property type="match status" value="1"/>
</dbReference>
<dbReference type="SUPFAM" id="SSF54236">
    <property type="entry name" value="Ubiquitin-like"/>
    <property type="match status" value="1"/>
</dbReference>
<dbReference type="GO" id="GO:0070628">
    <property type="term" value="F:proteasome binding"/>
    <property type="evidence" value="ECO:0007669"/>
    <property type="project" value="TreeGrafter"/>
</dbReference>
<organism evidence="9 10">
    <name type="scientific">Chytriomyces confervae</name>
    <dbReference type="NCBI Taxonomy" id="246404"/>
    <lineage>
        <taxon>Eukaryota</taxon>
        <taxon>Fungi</taxon>
        <taxon>Fungi incertae sedis</taxon>
        <taxon>Chytridiomycota</taxon>
        <taxon>Chytridiomycota incertae sedis</taxon>
        <taxon>Chytridiomycetes</taxon>
        <taxon>Chytridiales</taxon>
        <taxon>Chytriomycetaceae</taxon>
        <taxon>Chytriomyces</taxon>
    </lineage>
</organism>
<accession>A0A507EWN5</accession>
<dbReference type="SUPFAM" id="SSF48452">
    <property type="entry name" value="TPR-like"/>
    <property type="match status" value="1"/>
</dbReference>
<dbReference type="OrthoDB" id="419317at2759"/>
<keyword evidence="5" id="KW-0539">Nucleus</keyword>
<sequence length="1120" mass="120000">MDSMDPLSIPYPNQKRDSSLTLTDEIYPFVPDHEKTDLGVSMHSCVINLEYPDQLSTVISIPSTPPPLEPAASSQPAKASSINTNSSTKKSTIFKLFRRQTDPKLVGLKPLSSSSYTNKIHVISNKYKLEGDESLFNNRDPANAILYYTKAIDMCLSPCPKILARYDRVNTSKYHILERLKDPLVALGLISRADIMCNAHIQPCVPPSELFVLRAQARTCIGDYTGAWDDCDVVVERVFELLVGSVDGDCGYHDPLAADVALSARLQRALVRRLLGDASGALNDYQALQLHLSKFPSKGHPKPKTGTLSQNPQPEYICALSCEVERGIRISSRLALRQSQDREFGDLSCHPNNDDFHAFREGRVNYFTLQDSSSSSDSEEQDTSSRIHLTHRLRDKVGNLLYHTLLPGIIFWRENNAFDFDRRELQWAWDSVGILDPGLSDAATSLSRLLRMNDSGTKPGIKSLFRILGGFKAIYDVGVGPSNVHLLLPILAASVSASSEGHGVGANTLEMSAGGRLQSLVQASFAGTCGFDVEHEMTEFIAPLVLRLLNSCFQDEACLETVIRECQASGEAVRVWGQVFKRLVGLLEELADDLSCETGGGAVYQGIPHATPSLVLLTLQIICKVLWFDQPGRGHALLHALGVDIMELFLHMASWLDLSDSLLDGESLVAVVCQCFIRLLEDGSGFIAPAAFQIALDALGQISDSTGDYQEDVVGLIRECSVKMEDALAAAKEQSKSTEMQLTFKTLQQTVFTIEAEASLTVAQVKGKIAEAQGFAAENQKLIFAGKILSDDATIEGSKISEKDFIVCMVTKPKAAPAPAPVAAPAPAPVEAAPVPPVAAAAPAPVSEQASVAQPPAAAAAPAAALSTTFDASTLATGPAYQAAVQNLIEMGFPAEQVARAMKAAYNNPDRAAEYLMTGIPDNIESLAPPATPAPRSAQAAATTPNSAAQPAPAASADGYVNLFEAGAAASRPGTAAGAGAAGAPAAADLEQIAALRNSPEFQQFRQLIAAQPQLLQPMLQQLGQSQPELLRIIQQNPDAFLQILTGGDGSEGAMDFGDDDDEGGALPPGTIQVTPEENAAIERLTALGFDRNLAAQAYFACDKNEELAANYLFENGGDW</sequence>
<dbReference type="GO" id="GO:0005829">
    <property type="term" value="C:cytosol"/>
    <property type="evidence" value="ECO:0007669"/>
    <property type="project" value="TreeGrafter"/>
</dbReference>
<name>A0A507EWN5_9FUNG</name>
<dbReference type="Gene3D" id="1.10.8.10">
    <property type="entry name" value="DNA helicase RuvA subunit, C-terminal domain"/>
    <property type="match status" value="2"/>
</dbReference>
<dbReference type="InterPro" id="IPR015940">
    <property type="entry name" value="UBA"/>
</dbReference>
<dbReference type="FunFam" id="1.10.8.10:FF:000002">
    <property type="entry name" value="UV excision repair protein RAD23 homolog"/>
    <property type="match status" value="1"/>
</dbReference>
<dbReference type="InterPro" id="IPR015360">
    <property type="entry name" value="XPC-bd"/>
</dbReference>
<dbReference type="PROSITE" id="PS50030">
    <property type="entry name" value="UBA"/>
    <property type="match status" value="2"/>
</dbReference>
<feature type="domain" description="Ubiquitin-like" evidence="8">
    <location>
        <begin position="740"/>
        <end position="815"/>
    </location>
</feature>
<dbReference type="AlphaFoldDB" id="A0A507EWN5"/>
<dbReference type="InterPro" id="IPR029071">
    <property type="entry name" value="Ubiquitin-like_domsf"/>
</dbReference>
<dbReference type="InterPro" id="IPR009060">
    <property type="entry name" value="UBA-like_sf"/>
</dbReference>
<dbReference type="Pfam" id="PF00627">
    <property type="entry name" value="UBA"/>
    <property type="match status" value="2"/>
</dbReference>
<dbReference type="InterPro" id="IPR000626">
    <property type="entry name" value="Ubiquitin-like_dom"/>
</dbReference>
<feature type="compositionally biased region" description="Low complexity" evidence="6">
    <location>
        <begin position="70"/>
        <end position="86"/>
    </location>
</feature>
<dbReference type="GO" id="GO:0043130">
    <property type="term" value="F:ubiquitin binding"/>
    <property type="evidence" value="ECO:0007669"/>
    <property type="project" value="TreeGrafter"/>
</dbReference>
<evidence type="ECO:0000256" key="2">
    <source>
        <dbReference type="ARBA" id="ARBA00022737"/>
    </source>
</evidence>
<dbReference type="GO" id="GO:0031593">
    <property type="term" value="F:polyubiquitin modification-dependent protein binding"/>
    <property type="evidence" value="ECO:0007669"/>
    <property type="project" value="TreeGrafter"/>
</dbReference>
<evidence type="ECO:0000256" key="6">
    <source>
        <dbReference type="SAM" id="MobiDB-lite"/>
    </source>
</evidence>
<dbReference type="InterPro" id="IPR011990">
    <property type="entry name" value="TPR-like_helical_dom_sf"/>
</dbReference>
<dbReference type="InterPro" id="IPR036353">
    <property type="entry name" value="XPC-bd_sf"/>
</dbReference>
<comment type="caution">
    <text evidence="9">The sequence shown here is derived from an EMBL/GenBank/DDBJ whole genome shotgun (WGS) entry which is preliminary data.</text>
</comment>
<evidence type="ECO:0000259" key="8">
    <source>
        <dbReference type="PROSITE" id="PS50053"/>
    </source>
</evidence>
<dbReference type="EMBL" id="QEAP01000387">
    <property type="protein sequence ID" value="TPX67626.1"/>
    <property type="molecule type" value="Genomic_DNA"/>
</dbReference>
<comment type="subcellular location">
    <subcellularLocation>
        <location evidence="1">Nucleus</location>
    </subcellularLocation>
</comment>
<feature type="domain" description="UBA" evidence="7">
    <location>
        <begin position="879"/>
        <end position="919"/>
    </location>
</feature>
<dbReference type="Gene3D" id="3.10.20.90">
    <property type="entry name" value="Phosphatidylinositol 3-kinase Catalytic Subunit, Chain A, domain 1"/>
    <property type="match status" value="1"/>
</dbReference>
<dbReference type="GO" id="GO:0003684">
    <property type="term" value="F:damaged DNA binding"/>
    <property type="evidence" value="ECO:0007669"/>
    <property type="project" value="InterPro"/>
</dbReference>
<feature type="region of interest" description="Disordered" evidence="6">
    <location>
        <begin position="60"/>
        <end position="86"/>
    </location>
</feature>
<keyword evidence="10" id="KW-1185">Reference proteome</keyword>
<evidence type="ECO:0000259" key="7">
    <source>
        <dbReference type="PROSITE" id="PS50030"/>
    </source>
</evidence>
<keyword evidence="4" id="KW-0234">DNA repair</keyword>
<dbReference type="InterPro" id="IPR004806">
    <property type="entry name" value="Rad23"/>
</dbReference>
<dbReference type="PANTHER" id="PTHR10621">
    <property type="entry name" value="UV EXCISION REPAIR PROTEIN RAD23"/>
    <property type="match status" value="1"/>
</dbReference>
<gene>
    <name evidence="9" type="ORF">CcCBS67573_g07435</name>
</gene>
<dbReference type="SMART" id="SM00213">
    <property type="entry name" value="UBQ"/>
    <property type="match status" value="1"/>
</dbReference>
<dbReference type="PANTHER" id="PTHR10621:SF0">
    <property type="entry name" value="UV EXCISION REPAIR PROTEIN RAD23"/>
    <property type="match status" value="1"/>
</dbReference>
<evidence type="ECO:0000313" key="10">
    <source>
        <dbReference type="Proteomes" id="UP000320333"/>
    </source>
</evidence>
<dbReference type="SMART" id="SM00165">
    <property type="entry name" value="UBA"/>
    <property type="match status" value="2"/>
</dbReference>
<protein>
    <recommendedName>
        <fullName evidence="11">UV excision repair protein RAD23</fullName>
    </recommendedName>
</protein>
<dbReference type="CDD" id="cd01805">
    <property type="entry name" value="Ubl_Rad23"/>
    <property type="match status" value="1"/>
</dbReference>
<dbReference type="CDD" id="cd14281">
    <property type="entry name" value="UBA2_Rad23_like"/>
    <property type="match status" value="1"/>
</dbReference>
<feature type="region of interest" description="Disordered" evidence="6">
    <location>
        <begin position="1051"/>
        <end position="1072"/>
    </location>
</feature>
<dbReference type="PRINTS" id="PR01839">
    <property type="entry name" value="RAD23PROTEIN"/>
</dbReference>
<dbReference type="Proteomes" id="UP000320333">
    <property type="component" value="Unassembled WGS sequence"/>
</dbReference>
<evidence type="ECO:0000256" key="5">
    <source>
        <dbReference type="ARBA" id="ARBA00023242"/>
    </source>
</evidence>
<keyword evidence="3" id="KW-0227">DNA damage</keyword>
<dbReference type="SUPFAM" id="SSF46934">
    <property type="entry name" value="UBA-like"/>
    <property type="match status" value="2"/>
</dbReference>
<dbReference type="Gene3D" id="1.25.40.10">
    <property type="entry name" value="Tetratricopeptide repeat domain"/>
    <property type="match status" value="1"/>
</dbReference>
<proteinExistence type="predicted"/>
<dbReference type="STRING" id="246404.A0A507EWN5"/>
<evidence type="ECO:0008006" key="11">
    <source>
        <dbReference type="Google" id="ProtNLM"/>
    </source>
</evidence>
<dbReference type="FunFam" id="3.10.20.90:FF:000254">
    <property type="entry name" value="UV excision repair protein Rad23"/>
    <property type="match status" value="1"/>
</dbReference>